<dbReference type="Ensembl" id="ENSMFAT00000079761.1">
    <property type="protein sequence ID" value="ENSMFAP00000050713.1"/>
    <property type="gene ID" value="ENSMFAG00000057888.1"/>
</dbReference>
<name>A0A7N9CJ94_MACFA</name>
<evidence type="ECO:0000313" key="2">
    <source>
        <dbReference type="Ensembl" id="ENSMFAP00000050713.1"/>
    </source>
</evidence>
<reference evidence="2" key="2">
    <citation type="submission" date="2025-08" db="UniProtKB">
        <authorList>
            <consortium name="Ensembl"/>
        </authorList>
    </citation>
    <scope>IDENTIFICATION</scope>
</reference>
<feature type="transmembrane region" description="Helical" evidence="1">
    <location>
        <begin position="110"/>
        <end position="127"/>
    </location>
</feature>
<evidence type="ECO:0000256" key="1">
    <source>
        <dbReference type="SAM" id="Phobius"/>
    </source>
</evidence>
<accession>A0A7N9CJ94</accession>
<evidence type="ECO:0000313" key="3">
    <source>
        <dbReference type="Proteomes" id="UP000233100"/>
    </source>
</evidence>
<dbReference type="PANTHER" id="PTHR12138">
    <property type="entry name" value="PRIMATE-EXPANDED PROTEIN FAMILY"/>
    <property type="match status" value="1"/>
</dbReference>
<keyword evidence="1" id="KW-0472">Membrane</keyword>
<dbReference type="AlphaFoldDB" id="A0A7N9CJ94"/>
<dbReference type="PRINTS" id="PR02045">
    <property type="entry name" value="F138DOMAIN"/>
</dbReference>
<dbReference type="PANTHER" id="PTHR12138:SF152">
    <property type="entry name" value="C2H2-TYPE DOMAIN-CONTAINING PROTEIN"/>
    <property type="match status" value="1"/>
</dbReference>
<keyword evidence="3" id="KW-1185">Reference proteome</keyword>
<protein>
    <submittedName>
        <fullName evidence="2">Uncharacterized protein</fullName>
    </submittedName>
</protein>
<sequence>IFFFFFFLDGVLLCCLGYSGTILAHCNLYLLGLSDSPASASQVAGITGACHYAWLSFVFLVETGFYYVGQAGLKLLTSSDLPASASQSAGITGVSHRVLPKGSLMNLQDLLLPVCLIHLCICVVYTFHYPKYIKEL</sequence>
<feature type="transmembrane region" description="Helical" evidence="1">
    <location>
        <begin position="6"/>
        <end position="31"/>
    </location>
</feature>
<dbReference type="GeneTree" id="ENSGT01150000286943"/>
<proteinExistence type="predicted"/>
<organism evidence="2 3">
    <name type="scientific">Macaca fascicularis</name>
    <name type="common">Crab-eating macaque</name>
    <name type="synonym">Cynomolgus monkey</name>
    <dbReference type="NCBI Taxonomy" id="9541"/>
    <lineage>
        <taxon>Eukaryota</taxon>
        <taxon>Metazoa</taxon>
        <taxon>Chordata</taxon>
        <taxon>Craniata</taxon>
        <taxon>Vertebrata</taxon>
        <taxon>Euteleostomi</taxon>
        <taxon>Mammalia</taxon>
        <taxon>Eutheria</taxon>
        <taxon>Euarchontoglires</taxon>
        <taxon>Primates</taxon>
        <taxon>Haplorrhini</taxon>
        <taxon>Catarrhini</taxon>
        <taxon>Cercopithecidae</taxon>
        <taxon>Cercopithecinae</taxon>
        <taxon>Macaca</taxon>
    </lineage>
</organism>
<dbReference type="Proteomes" id="UP000233100">
    <property type="component" value="Chromosome 18"/>
</dbReference>
<keyword evidence="1" id="KW-1133">Transmembrane helix</keyword>
<keyword evidence="1" id="KW-0812">Transmembrane</keyword>
<feature type="transmembrane region" description="Helical" evidence="1">
    <location>
        <begin position="43"/>
        <end position="68"/>
    </location>
</feature>
<reference evidence="2" key="3">
    <citation type="submission" date="2025-09" db="UniProtKB">
        <authorList>
            <consortium name="Ensembl"/>
        </authorList>
    </citation>
    <scope>IDENTIFICATION</scope>
</reference>
<reference evidence="2 3" key="1">
    <citation type="submission" date="2013-03" db="EMBL/GenBank/DDBJ databases">
        <authorList>
            <person name="Warren W."/>
            <person name="Wilson R.K."/>
        </authorList>
    </citation>
    <scope>NUCLEOTIDE SEQUENCE</scope>
</reference>